<evidence type="ECO:0000313" key="2">
    <source>
        <dbReference type="Proteomes" id="UP000593574"/>
    </source>
</evidence>
<proteinExistence type="predicted"/>
<sequence length="72" mass="7956">METVMVNLPLGVEEDDTLQLEAESVEKEFTYDHCFVGCFLTSSVVNVQAMRSTLANVCHLIGGVFIVDLEDC</sequence>
<comment type="caution">
    <text evidence="1">The sequence shown here is derived from an EMBL/GenBank/DDBJ whole genome shotgun (WGS) entry which is preliminary data.</text>
</comment>
<organism evidence="1 2">
    <name type="scientific">Gossypium laxum</name>
    <dbReference type="NCBI Taxonomy" id="34288"/>
    <lineage>
        <taxon>Eukaryota</taxon>
        <taxon>Viridiplantae</taxon>
        <taxon>Streptophyta</taxon>
        <taxon>Embryophyta</taxon>
        <taxon>Tracheophyta</taxon>
        <taxon>Spermatophyta</taxon>
        <taxon>Magnoliopsida</taxon>
        <taxon>eudicotyledons</taxon>
        <taxon>Gunneridae</taxon>
        <taxon>Pentapetalae</taxon>
        <taxon>rosids</taxon>
        <taxon>malvids</taxon>
        <taxon>Malvales</taxon>
        <taxon>Malvaceae</taxon>
        <taxon>Malvoideae</taxon>
        <taxon>Gossypium</taxon>
    </lineage>
</organism>
<accession>A0A7J9B0R3</accession>
<reference evidence="1 2" key="1">
    <citation type="journal article" date="2019" name="Genome Biol. Evol.">
        <title>Insights into the evolution of the New World diploid cottons (Gossypium, subgenus Houzingenia) based on genome sequencing.</title>
        <authorList>
            <person name="Grover C.E."/>
            <person name="Arick M.A. 2nd"/>
            <person name="Thrash A."/>
            <person name="Conover J.L."/>
            <person name="Sanders W.S."/>
            <person name="Peterson D.G."/>
            <person name="Frelichowski J.E."/>
            <person name="Scheffler J.A."/>
            <person name="Scheffler B.E."/>
            <person name="Wendel J.F."/>
        </authorList>
    </citation>
    <scope>NUCLEOTIDE SEQUENCE [LARGE SCALE GENOMIC DNA]</scope>
    <source>
        <strain evidence="1">4</strain>
        <tissue evidence="1">Leaf</tissue>
    </source>
</reference>
<protein>
    <submittedName>
        <fullName evidence="1">Uncharacterized protein</fullName>
    </submittedName>
</protein>
<gene>
    <name evidence="1" type="ORF">Golax_025481</name>
</gene>
<dbReference type="Proteomes" id="UP000593574">
    <property type="component" value="Unassembled WGS sequence"/>
</dbReference>
<name>A0A7J9B0R3_9ROSI</name>
<keyword evidence="2" id="KW-1185">Reference proteome</keyword>
<evidence type="ECO:0000313" key="1">
    <source>
        <dbReference type="EMBL" id="MBA0729931.1"/>
    </source>
</evidence>
<dbReference type="AlphaFoldDB" id="A0A7J9B0R3"/>
<dbReference type="EMBL" id="JABEZV010441174">
    <property type="protein sequence ID" value="MBA0729931.1"/>
    <property type="molecule type" value="Genomic_DNA"/>
</dbReference>